<dbReference type="SMART" id="SM00849">
    <property type="entry name" value="Lactamase_B"/>
    <property type="match status" value="1"/>
</dbReference>
<dbReference type="InterPro" id="IPR050855">
    <property type="entry name" value="NDM-1-like"/>
</dbReference>
<evidence type="ECO:0000313" key="3">
    <source>
        <dbReference type="Proteomes" id="UP000178435"/>
    </source>
</evidence>
<dbReference type="Gene3D" id="3.60.15.10">
    <property type="entry name" value="Ribonuclease Z/Hydroxyacylglutathione hydrolase-like"/>
    <property type="match status" value="1"/>
</dbReference>
<proteinExistence type="predicted"/>
<dbReference type="EMBL" id="MGDF01000071">
    <property type="protein sequence ID" value="OGL45983.1"/>
    <property type="molecule type" value="Genomic_DNA"/>
</dbReference>
<name>A0A1F7RWR5_9BACT</name>
<dbReference type="InterPro" id="IPR036866">
    <property type="entry name" value="RibonucZ/Hydroxyglut_hydro"/>
</dbReference>
<accession>A0A1F7RWR5</accession>
<gene>
    <name evidence="2" type="ORF">A2149_06015</name>
</gene>
<dbReference type="Proteomes" id="UP000178435">
    <property type="component" value="Unassembled WGS sequence"/>
</dbReference>
<dbReference type="PANTHER" id="PTHR42951">
    <property type="entry name" value="METALLO-BETA-LACTAMASE DOMAIN-CONTAINING"/>
    <property type="match status" value="1"/>
</dbReference>
<reference evidence="2 3" key="1">
    <citation type="journal article" date="2016" name="Nat. Commun.">
        <title>Thousands of microbial genomes shed light on interconnected biogeochemical processes in an aquifer system.</title>
        <authorList>
            <person name="Anantharaman K."/>
            <person name="Brown C.T."/>
            <person name="Hug L.A."/>
            <person name="Sharon I."/>
            <person name="Castelle C.J."/>
            <person name="Probst A.J."/>
            <person name="Thomas B.C."/>
            <person name="Singh A."/>
            <person name="Wilkins M.J."/>
            <person name="Karaoz U."/>
            <person name="Brodie E.L."/>
            <person name="Williams K.H."/>
            <person name="Hubbard S.S."/>
            <person name="Banfield J.F."/>
        </authorList>
    </citation>
    <scope>NUCLEOTIDE SEQUENCE [LARGE SCALE GENOMIC DNA]</scope>
</reference>
<dbReference type="SUPFAM" id="SSF56281">
    <property type="entry name" value="Metallo-hydrolase/oxidoreductase"/>
    <property type="match status" value="1"/>
</dbReference>
<dbReference type="Pfam" id="PF00753">
    <property type="entry name" value="Lactamase_B"/>
    <property type="match status" value="1"/>
</dbReference>
<protein>
    <recommendedName>
        <fullName evidence="1">Metallo-beta-lactamase domain-containing protein</fullName>
    </recommendedName>
</protein>
<sequence length="306" mass="34223">MIIQFPGKINEGIKILGTPFLPIYLVMGKEEYALIEGGVRALYPLLREQLSDLLIDTKRISHLVMLHSHVDHTGIANLFKKDIPDLQLCASEETAKAVATEEVSPAIKKMEETIERFLNIKGNLKEIPPTPNRINIDKVLHEDEKISLGEDLTIEFFETPGHSPCSLSAYIPEQKALFVSDSAGLPLSSKLVFPMVFANFDKFVSSCEKLSKIDADIVCFGHFLALTGKDAKGVFLKILDETIRMKELILEKFAGVKDIDAVITAMGKRYNKGYIKQLTQVFFEGSARAIIKIILQQSREEEDTVL</sequence>
<dbReference type="InterPro" id="IPR001279">
    <property type="entry name" value="Metallo-B-lactamas"/>
</dbReference>
<organism evidence="2 3">
    <name type="scientific">Candidatus Schekmanbacteria bacterium RBG_16_38_11</name>
    <dbReference type="NCBI Taxonomy" id="1817880"/>
    <lineage>
        <taxon>Bacteria</taxon>
        <taxon>Candidatus Schekmaniibacteriota</taxon>
    </lineage>
</organism>
<dbReference type="AlphaFoldDB" id="A0A1F7RWR5"/>
<evidence type="ECO:0000313" key="2">
    <source>
        <dbReference type="EMBL" id="OGL45983.1"/>
    </source>
</evidence>
<feature type="domain" description="Metallo-beta-lactamase" evidence="1">
    <location>
        <begin position="20"/>
        <end position="222"/>
    </location>
</feature>
<comment type="caution">
    <text evidence="2">The sequence shown here is derived from an EMBL/GenBank/DDBJ whole genome shotgun (WGS) entry which is preliminary data.</text>
</comment>
<evidence type="ECO:0000259" key="1">
    <source>
        <dbReference type="SMART" id="SM00849"/>
    </source>
</evidence>